<evidence type="ECO:0000313" key="4">
    <source>
        <dbReference type="Proteomes" id="UP000824496"/>
    </source>
</evidence>
<dbReference type="RefSeq" id="WP_223907556.1">
    <property type="nucleotide sequence ID" value="NZ_AP025017.1"/>
</dbReference>
<feature type="region of interest" description="Disordered" evidence="1">
    <location>
        <begin position="235"/>
        <end position="257"/>
    </location>
</feature>
<feature type="compositionally biased region" description="Low complexity" evidence="1">
    <location>
        <begin position="235"/>
        <end position="251"/>
    </location>
</feature>
<proteinExistence type="predicted"/>
<dbReference type="PANTHER" id="PTHR33990">
    <property type="entry name" value="PROTEIN YJDN-RELATED"/>
    <property type="match status" value="1"/>
</dbReference>
<name>A0ABN6K9D3_9ACTO</name>
<dbReference type="Pfam" id="PF06983">
    <property type="entry name" value="3-dmu-9_3-mt"/>
    <property type="match status" value="2"/>
</dbReference>
<dbReference type="InterPro" id="IPR029068">
    <property type="entry name" value="Glyas_Bleomycin-R_OHBP_Dase"/>
</dbReference>
<reference evidence="3 4" key="1">
    <citation type="submission" date="2021-08" db="EMBL/GenBank/DDBJ databases">
        <title>Whole genome sequence of novel Actinomyces species strain MAS-1.</title>
        <authorList>
            <person name="Saito M."/>
            <person name="Kuwahara N."/>
            <person name="Takizawa T."/>
            <person name="Gotouda H."/>
            <person name="Ochiai T."/>
        </authorList>
    </citation>
    <scope>NUCLEOTIDE SEQUENCE [LARGE SCALE GENOMIC DNA]</scope>
    <source>
        <strain evidence="3 4">MAS-1</strain>
    </source>
</reference>
<evidence type="ECO:0000256" key="1">
    <source>
        <dbReference type="SAM" id="MobiDB-lite"/>
    </source>
</evidence>
<feature type="domain" description="PhnB-like" evidence="2">
    <location>
        <begin position="270"/>
        <end position="344"/>
    </location>
</feature>
<feature type="domain" description="PhnB-like" evidence="2">
    <location>
        <begin position="19"/>
        <end position="164"/>
    </location>
</feature>
<protein>
    <recommendedName>
        <fullName evidence="2">PhnB-like domain-containing protein</fullName>
    </recommendedName>
</protein>
<dbReference type="Gene3D" id="3.30.720.110">
    <property type="match status" value="1"/>
</dbReference>
<dbReference type="Gene3D" id="3.30.720.100">
    <property type="match status" value="1"/>
</dbReference>
<dbReference type="InterPro" id="IPR028973">
    <property type="entry name" value="PhnB-like"/>
</dbReference>
<organism evidence="3 4">
    <name type="scientific">Actinomyces capricornis</name>
    <dbReference type="NCBI Taxonomy" id="2755559"/>
    <lineage>
        <taxon>Bacteria</taxon>
        <taxon>Bacillati</taxon>
        <taxon>Actinomycetota</taxon>
        <taxon>Actinomycetes</taxon>
        <taxon>Actinomycetales</taxon>
        <taxon>Actinomycetaceae</taxon>
        <taxon>Actinomyces</taxon>
    </lineage>
</organism>
<dbReference type="EMBL" id="AP025017">
    <property type="protein sequence ID" value="BDA64968.1"/>
    <property type="molecule type" value="Genomic_DNA"/>
</dbReference>
<dbReference type="SUPFAM" id="SSF54593">
    <property type="entry name" value="Glyoxalase/Bleomycin resistance protein/Dihydroxybiphenyl dioxygenase"/>
    <property type="match status" value="2"/>
</dbReference>
<evidence type="ECO:0000259" key="2">
    <source>
        <dbReference type="Pfam" id="PF06983"/>
    </source>
</evidence>
<dbReference type="CDD" id="cd06588">
    <property type="entry name" value="PhnB_like"/>
    <property type="match status" value="2"/>
</dbReference>
<evidence type="ECO:0000313" key="3">
    <source>
        <dbReference type="EMBL" id="BDA64968.1"/>
    </source>
</evidence>
<dbReference type="Proteomes" id="UP000824496">
    <property type="component" value="Chromosome"/>
</dbReference>
<feature type="region of interest" description="Disordered" evidence="1">
    <location>
        <begin position="176"/>
        <end position="197"/>
    </location>
</feature>
<sequence>MSEQESRHHPGLSGQGPIQRIVPALWFDGCAPQAVEFYTDAFARALAHDAQALAGTGIVATSHYPEQGLAEGQARMAGKVLEIRFRLAGLELSAINAGPQHRPNPAISLMVHLDPQAHPDAEAHLDALWEALAAEGRILMPVGRYPFSERFGWVEDRYGVSWQLLLGPAGRAVTASELGRAEEAAPSDRERRPDPGARGVEIVPALMFPHGQGQAEKAATQYVDLFARAFGASGSAGEQGGASQAEGPGAPVRSGADQMSFYPPQAGQGDRALMQGYVRLAGQRLTLMDSGVPHDFTFGMGVSLTVQCATQEQVDLLWEGLSAVPEAEACGWLKDRFGISWTITPERMTELIGRPGAWQTMTTMKKPTLADFR</sequence>
<accession>A0ABN6K9D3</accession>
<feature type="compositionally biased region" description="Basic and acidic residues" evidence="1">
    <location>
        <begin position="179"/>
        <end position="195"/>
    </location>
</feature>
<keyword evidence="4" id="KW-1185">Reference proteome</keyword>
<gene>
    <name evidence="3" type="ORF">MANAM107_18020</name>
</gene>
<dbReference type="Gene3D" id="3.10.180.10">
    <property type="entry name" value="2,3-Dihydroxybiphenyl 1,2-Dioxygenase, domain 1"/>
    <property type="match status" value="1"/>
</dbReference>